<feature type="domain" description="VOC" evidence="1">
    <location>
        <begin position="3"/>
        <end position="115"/>
    </location>
</feature>
<reference evidence="2 3" key="1">
    <citation type="submission" date="2024-03" db="EMBL/GenBank/DDBJ databases">
        <title>Natural products discovery in diverse microorganisms through a two-stage MS feature dereplication strategy.</title>
        <authorList>
            <person name="Zhang R."/>
        </authorList>
    </citation>
    <scope>NUCLEOTIDE SEQUENCE [LARGE SCALE GENOMIC DNA]</scope>
    <source>
        <strain evidence="2 3">18930</strain>
    </source>
</reference>
<evidence type="ECO:0000313" key="2">
    <source>
        <dbReference type="EMBL" id="WXG71614.1"/>
    </source>
</evidence>
<evidence type="ECO:0000313" key="3">
    <source>
        <dbReference type="Proteomes" id="UP001432000"/>
    </source>
</evidence>
<accession>A0ABZ2PRE6</accession>
<organism evidence="2 3">
    <name type="scientific">Rhodococcus sovatensis</name>
    <dbReference type="NCBI Taxonomy" id="1805840"/>
    <lineage>
        <taxon>Bacteria</taxon>
        <taxon>Bacillati</taxon>
        <taxon>Actinomycetota</taxon>
        <taxon>Actinomycetes</taxon>
        <taxon>Mycobacteriales</taxon>
        <taxon>Nocardiaceae</taxon>
        <taxon>Rhodococcus</taxon>
    </lineage>
</organism>
<dbReference type="PANTHER" id="PTHR36503">
    <property type="entry name" value="BLR2520 PROTEIN"/>
    <property type="match status" value="1"/>
</dbReference>
<dbReference type="RefSeq" id="WP_338893311.1">
    <property type="nucleotide sequence ID" value="NZ_CP147846.1"/>
</dbReference>
<dbReference type="PANTHER" id="PTHR36503:SF1">
    <property type="entry name" value="BLR2520 PROTEIN"/>
    <property type="match status" value="1"/>
</dbReference>
<dbReference type="SUPFAM" id="SSF54593">
    <property type="entry name" value="Glyoxalase/Bleomycin resistance protein/Dihydroxybiphenyl dioxygenase"/>
    <property type="match status" value="1"/>
</dbReference>
<keyword evidence="3" id="KW-1185">Reference proteome</keyword>
<name>A0ABZ2PRE6_9NOCA</name>
<dbReference type="InterPro" id="IPR004360">
    <property type="entry name" value="Glyas_Fos-R_dOase_dom"/>
</dbReference>
<dbReference type="PROSITE" id="PS51819">
    <property type="entry name" value="VOC"/>
    <property type="match status" value="1"/>
</dbReference>
<sequence>MRPIKIVANLTVPNIEDSKDFYRDFLGLGSEEFNLGWVARFTAPDSGACIQLVTRDETSPSDSVVSIMTDDVDAAYAEALSRGFDIVRPLTTETWGVRRFLVRAPDGNVINIVHHHS</sequence>
<evidence type="ECO:0000259" key="1">
    <source>
        <dbReference type="PROSITE" id="PS51819"/>
    </source>
</evidence>
<dbReference type="InterPro" id="IPR029068">
    <property type="entry name" value="Glyas_Bleomycin-R_OHBP_Dase"/>
</dbReference>
<dbReference type="InterPro" id="IPR037523">
    <property type="entry name" value="VOC_core"/>
</dbReference>
<dbReference type="Proteomes" id="UP001432000">
    <property type="component" value="Chromosome"/>
</dbReference>
<dbReference type="Gene3D" id="3.10.180.10">
    <property type="entry name" value="2,3-Dihydroxybiphenyl 1,2-Dioxygenase, domain 1"/>
    <property type="match status" value="1"/>
</dbReference>
<protein>
    <submittedName>
        <fullName evidence="2">VOC family protein</fullName>
    </submittedName>
</protein>
<proteinExistence type="predicted"/>
<dbReference type="EMBL" id="CP147846">
    <property type="protein sequence ID" value="WXG71614.1"/>
    <property type="molecule type" value="Genomic_DNA"/>
</dbReference>
<dbReference type="Pfam" id="PF00903">
    <property type="entry name" value="Glyoxalase"/>
    <property type="match status" value="1"/>
</dbReference>
<gene>
    <name evidence="2" type="ORF">WDS16_09145</name>
</gene>